<dbReference type="SUPFAM" id="SSF51294">
    <property type="entry name" value="Hedgehog/intein (Hint) domain"/>
    <property type="match status" value="1"/>
</dbReference>
<feature type="region of interest" description="Disordered" evidence="1">
    <location>
        <begin position="247"/>
        <end position="287"/>
    </location>
</feature>
<dbReference type="InParanoid" id="A0A0G4FBM5"/>
<dbReference type="Proteomes" id="UP000041254">
    <property type="component" value="Unassembled WGS sequence"/>
</dbReference>
<evidence type="ECO:0000313" key="3">
    <source>
        <dbReference type="Proteomes" id="UP000041254"/>
    </source>
</evidence>
<reference evidence="2 3" key="1">
    <citation type="submission" date="2014-11" db="EMBL/GenBank/DDBJ databases">
        <authorList>
            <person name="Zhu J."/>
            <person name="Qi W."/>
            <person name="Song R."/>
        </authorList>
    </citation>
    <scope>NUCLEOTIDE SEQUENCE [LARGE SCALE GENOMIC DNA]</scope>
</reference>
<sequence>MANPMARLHGERSGKHYQCLWGTWVGQPDEPLNCAQSFSQKTCIDPNATIWRVPTHNETPRPLVRLSNTGDPLSSFQSLSSRLHHSFQHRGGNTEAHFFRRSSLGEVSRVMSLFLVIGRLIDLLLGVGIMAKRPDKEALKAEKRATKPFQPLEAVAASEVRVGDRILSYDGNAGGQPRLTEVYFRESYPMRPTRVIDIEATRTEDAPPPCSSSSASVSLRLSPSHRLPVVRRGRGRHVVSADQVMPGDWIETVGPPSRHSGGEPDAAQEMPSRCWHRRGGGDSAAGRSNVTEAAVSPAAPPNASISWPSGPARVTGARRSTQLSGLELIYTLDSHLVANGMVITDSDEPLDAHMPYTLLSNLDTRIVYWLWGAAGVNSRVFRAYWRWSVAWSDAFQAVFS</sequence>
<dbReference type="AlphaFoldDB" id="A0A0G4FBM5"/>
<dbReference type="PhylomeDB" id="A0A0G4FBM5"/>
<accession>A0A0G4FBM5</accession>
<dbReference type="Gene3D" id="2.170.16.10">
    <property type="entry name" value="Hedgehog/Intein (Hint) domain"/>
    <property type="match status" value="1"/>
</dbReference>
<dbReference type="EMBL" id="CDMY01000399">
    <property type="protein sequence ID" value="CEM10019.1"/>
    <property type="molecule type" value="Genomic_DNA"/>
</dbReference>
<dbReference type="VEuPathDB" id="CryptoDB:Vbra_8980"/>
<evidence type="ECO:0008006" key="4">
    <source>
        <dbReference type="Google" id="ProtNLM"/>
    </source>
</evidence>
<keyword evidence="3" id="KW-1185">Reference proteome</keyword>
<organism evidence="2 3">
    <name type="scientific">Vitrella brassicaformis (strain CCMP3155)</name>
    <dbReference type="NCBI Taxonomy" id="1169540"/>
    <lineage>
        <taxon>Eukaryota</taxon>
        <taxon>Sar</taxon>
        <taxon>Alveolata</taxon>
        <taxon>Colpodellida</taxon>
        <taxon>Vitrellaceae</taxon>
        <taxon>Vitrella</taxon>
    </lineage>
</organism>
<evidence type="ECO:0000313" key="2">
    <source>
        <dbReference type="EMBL" id="CEM10019.1"/>
    </source>
</evidence>
<proteinExistence type="predicted"/>
<gene>
    <name evidence="2" type="ORF">Vbra_8980</name>
</gene>
<protein>
    <recommendedName>
        <fullName evidence="4">Hint domain-containing protein</fullName>
    </recommendedName>
</protein>
<dbReference type="InterPro" id="IPR036844">
    <property type="entry name" value="Hint_dom_sf"/>
</dbReference>
<evidence type="ECO:0000256" key="1">
    <source>
        <dbReference type="SAM" id="MobiDB-lite"/>
    </source>
</evidence>
<name>A0A0G4FBM5_VITBC</name>